<protein>
    <submittedName>
        <fullName evidence="1">YncE family protein</fullName>
    </submittedName>
</protein>
<dbReference type="AlphaFoldDB" id="A0AAP3FWS0"/>
<dbReference type="InterPro" id="IPR011964">
    <property type="entry name" value="YVTN_b-propeller_repeat"/>
</dbReference>
<dbReference type="EMBL" id="JALAOH010000014">
    <property type="protein sequence ID" value="MCY8316444.1"/>
    <property type="molecule type" value="Genomic_DNA"/>
</dbReference>
<dbReference type="Gene3D" id="2.130.10.10">
    <property type="entry name" value="YVTN repeat-like/Quinoprotein amine dehydrogenase"/>
    <property type="match status" value="1"/>
</dbReference>
<dbReference type="NCBIfam" id="TIGR02276">
    <property type="entry name" value="beta_rpt_yvtn"/>
    <property type="match status" value="1"/>
</dbReference>
<dbReference type="PANTHER" id="PTHR47197:SF3">
    <property type="entry name" value="DIHYDRO-HEME D1 DEHYDROGENASE"/>
    <property type="match status" value="1"/>
</dbReference>
<organism evidence="1 2">
    <name type="scientific">Bacillus vallismortis</name>
    <dbReference type="NCBI Taxonomy" id="72361"/>
    <lineage>
        <taxon>Bacteria</taxon>
        <taxon>Bacillati</taxon>
        <taxon>Bacillota</taxon>
        <taxon>Bacilli</taxon>
        <taxon>Bacillales</taxon>
        <taxon>Bacillaceae</taxon>
        <taxon>Bacillus</taxon>
    </lineage>
</organism>
<dbReference type="SUPFAM" id="SSF51004">
    <property type="entry name" value="C-terminal (heme d1) domain of cytochrome cd1-nitrite reductase"/>
    <property type="match status" value="1"/>
</dbReference>
<proteinExistence type="predicted"/>
<dbReference type="PANTHER" id="PTHR47197">
    <property type="entry name" value="PROTEIN NIRF"/>
    <property type="match status" value="1"/>
</dbReference>
<dbReference type="Proteomes" id="UP001067121">
    <property type="component" value="Unassembled WGS sequence"/>
</dbReference>
<gene>
    <name evidence="1" type="ORF">MOC71_06765</name>
</gene>
<evidence type="ECO:0000313" key="2">
    <source>
        <dbReference type="Proteomes" id="UP001067121"/>
    </source>
</evidence>
<sequence length="458" mass="49778">MKKNDLSALQENCFCFCNEEVSREAPFQVLIDVPEGFVVDPAEAVSAVTWSTDQLSCVSEPCLTEIGPGTEDIGVIYGMRLQGTITLLVSVSPVRNQYGQGDGAVSVIHNAEIDQVVSYSDEPDDCPDFSDITVENLVVVPPFYGSFLTVTGTMVLVPEPELGSYAFTANQSNKTVTIIDTNTHTVVKNISVPYTPYELGVTPDKRYTYVLHHNYDLVTVIDNTTLRTSAFIPVEGRPFQIAFDPAGAFAYVLTNSSDAVYVINTETKSIDRVIGNVAVLPASISVDTTGEFAYVVDNASGSINKIDLVTGSSAGVLTGLYSPNNMAIAPNNQFAYVTTREPNDLNLSYVWVIDLNTFEEKDLLSDLFLGSPKMIFSSDSTRVYLLVPERLYVFDTATYTEIADADLLGAGDFALTAGQEFIYTTQPEQNTVTVYRTDDLSVETVITVVVGGPMAIEI</sequence>
<dbReference type="InterPro" id="IPR051200">
    <property type="entry name" value="Host-pathogen_enzymatic-act"/>
</dbReference>
<evidence type="ECO:0000313" key="1">
    <source>
        <dbReference type="EMBL" id="MCY8316444.1"/>
    </source>
</evidence>
<dbReference type="RefSeq" id="WP_268543003.1">
    <property type="nucleotide sequence ID" value="NZ_JALAOH010000014.1"/>
</dbReference>
<dbReference type="InterPro" id="IPR011048">
    <property type="entry name" value="Haem_d1_sf"/>
</dbReference>
<reference evidence="1" key="1">
    <citation type="submission" date="2022-02" db="EMBL/GenBank/DDBJ databases">
        <title>Crop Bioprotection Bacillus Genome Sequencing.</title>
        <authorList>
            <person name="Dunlap C."/>
        </authorList>
    </citation>
    <scope>NUCLEOTIDE SEQUENCE</scope>
    <source>
        <strain evidence="1">98-1</strain>
    </source>
</reference>
<name>A0AAP3FWS0_BACVA</name>
<dbReference type="InterPro" id="IPR015943">
    <property type="entry name" value="WD40/YVTN_repeat-like_dom_sf"/>
</dbReference>
<accession>A0AAP3FWS0</accession>
<comment type="caution">
    <text evidence="1">The sequence shown here is derived from an EMBL/GenBank/DDBJ whole genome shotgun (WGS) entry which is preliminary data.</text>
</comment>